<comment type="caution">
    <text evidence="4">The sequence shown here is derived from an EMBL/GenBank/DDBJ whole genome shotgun (WGS) entry which is preliminary data.</text>
</comment>
<name>A0A0E2BCS3_9LEPT</name>
<dbReference type="GO" id="GO:0016747">
    <property type="term" value="F:acyltransferase activity, transferring groups other than amino-acyl groups"/>
    <property type="evidence" value="ECO:0007669"/>
    <property type="project" value="InterPro"/>
</dbReference>
<evidence type="ECO:0000259" key="3">
    <source>
        <dbReference type="PROSITE" id="PS51186"/>
    </source>
</evidence>
<dbReference type="EMBL" id="AHON02000059">
    <property type="protein sequence ID" value="EKO33023.1"/>
    <property type="molecule type" value="Genomic_DNA"/>
</dbReference>
<evidence type="ECO:0000256" key="1">
    <source>
        <dbReference type="ARBA" id="ARBA00022679"/>
    </source>
</evidence>
<feature type="domain" description="N-acetyltransferase" evidence="3">
    <location>
        <begin position="1"/>
        <end position="146"/>
    </location>
</feature>
<dbReference type="Pfam" id="PF00583">
    <property type="entry name" value="Acetyltransf_1"/>
    <property type="match status" value="1"/>
</dbReference>
<organism evidence="4 5">
    <name type="scientific">Leptospira santarosai str. MOR084</name>
    <dbReference type="NCBI Taxonomy" id="1049984"/>
    <lineage>
        <taxon>Bacteria</taxon>
        <taxon>Pseudomonadati</taxon>
        <taxon>Spirochaetota</taxon>
        <taxon>Spirochaetia</taxon>
        <taxon>Leptospirales</taxon>
        <taxon>Leptospiraceae</taxon>
        <taxon>Leptospira</taxon>
    </lineage>
</organism>
<dbReference type="PANTHER" id="PTHR43877">
    <property type="entry name" value="AMINOALKYLPHOSPHONATE N-ACETYLTRANSFERASE-RELATED-RELATED"/>
    <property type="match status" value="1"/>
</dbReference>
<sequence>MQIREVSVSDLPEIAKLFDEYRQFYKLNSDLSGATKFIEERILNQDSKIYLFLEGETYCGFTQLYPVFTSLSMKRAWILNDPYVRPEHRKKGGARALIEQAATLARNTDGKYLQLETALDNHAAQKLYESIGFVKDDKFFHYTWVV</sequence>
<reference evidence="4" key="1">
    <citation type="submission" date="2012-10" db="EMBL/GenBank/DDBJ databases">
        <authorList>
            <person name="Harkins D.M."/>
            <person name="Durkin A.S."/>
            <person name="Brinkac L.M."/>
            <person name="Haft D.H."/>
            <person name="Selengut J.D."/>
            <person name="Sanka R."/>
            <person name="DePew J."/>
            <person name="Purushe J."/>
            <person name="Matthias M.A."/>
            <person name="Vinetz J.M."/>
            <person name="Sutton G.G."/>
            <person name="Nierman W.C."/>
            <person name="Fouts D.E."/>
        </authorList>
    </citation>
    <scope>NUCLEOTIDE SEQUENCE [LARGE SCALE GENOMIC DNA]</scope>
    <source>
        <strain evidence="4">MOR084</strain>
    </source>
</reference>
<dbReference type="CDD" id="cd04301">
    <property type="entry name" value="NAT_SF"/>
    <property type="match status" value="1"/>
</dbReference>
<dbReference type="Gene3D" id="3.40.630.30">
    <property type="match status" value="1"/>
</dbReference>
<evidence type="ECO:0000256" key="2">
    <source>
        <dbReference type="ARBA" id="ARBA00023315"/>
    </source>
</evidence>
<proteinExistence type="predicted"/>
<dbReference type="InterPro" id="IPR016181">
    <property type="entry name" value="Acyl_CoA_acyltransferase"/>
</dbReference>
<dbReference type="RefSeq" id="WP_004484989.1">
    <property type="nucleotide sequence ID" value="NZ_AHON02000059.1"/>
</dbReference>
<keyword evidence="2" id="KW-0012">Acyltransferase</keyword>
<dbReference type="InterPro" id="IPR050832">
    <property type="entry name" value="Bact_Acetyltransf"/>
</dbReference>
<dbReference type="SUPFAM" id="SSF55729">
    <property type="entry name" value="Acyl-CoA N-acyltransferases (Nat)"/>
    <property type="match status" value="1"/>
</dbReference>
<accession>A0A0E2BCS3</accession>
<dbReference type="InterPro" id="IPR000182">
    <property type="entry name" value="GNAT_dom"/>
</dbReference>
<protein>
    <submittedName>
        <fullName evidence="4">FR47-like protein</fullName>
    </submittedName>
</protein>
<dbReference type="AlphaFoldDB" id="A0A0E2BCS3"/>
<keyword evidence="1" id="KW-0808">Transferase</keyword>
<evidence type="ECO:0000313" key="5">
    <source>
        <dbReference type="Proteomes" id="UP000006329"/>
    </source>
</evidence>
<keyword evidence="5" id="KW-1185">Reference proteome</keyword>
<evidence type="ECO:0000313" key="4">
    <source>
        <dbReference type="EMBL" id="EKO33023.1"/>
    </source>
</evidence>
<dbReference type="PROSITE" id="PS51186">
    <property type="entry name" value="GNAT"/>
    <property type="match status" value="1"/>
</dbReference>
<gene>
    <name evidence="4" type="ORF">LEP1GSC179_3775</name>
</gene>
<dbReference type="Proteomes" id="UP000006329">
    <property type="component" value="Unassembled WGS sequence"/>
</dbReference>